<organism evidence="1 2">
    <name type="scientific">Vigna angularis var. angularis</name>
    <dbReference type="NCBI Taxonomy" id="157739"/>
    <lineage>
        <taxon>Eukaryota</taxon>
        <taxon>Viridiplantae</taxon>
        <taxon>Streptophyta</taxon>
        <taxon>Embryophyta</taxon>
        <taxon>Tracheophyta</taxon>
        <taxon>Spermatophyta</taxon>
        <taxon>Magnoliopsida</taxon>
        <taxon>eudicotyledons</taxon>
        <taxon>Gunneridae</taxon>
        <taxon>Pentapetalae</taxon>
        <taxon>rosids</taxon>
        <taxon>fabids</taxon>
        <taxon>Fabales</taxon>
        <taxon>Fabaceae</taxon>
        <taxon>Papilionoideae</taxon>
        <taxon>50 kb inversion clade</taxon>
        <taxon>NPAAA clade</taxon>
        <taxon>indigoferoid/millettioid clade</taxon>
        <taxon>Phaseoleae</taxon>
        <taxon>Vigna</taxon>
    </lineage>
</organism>
<feature type="non-terminal residue" evidence="1">
    <location>
        <position position="1"/>
    </location>
</feature>
<dbReference type="EMBL" id="AP015037">
    <property type="protein sequence ID" value="BAT84672.1"/>
    <property type="molecule type" value="Genomic_DNA"/>
</dbReference>
<evidence type="ECO:0000313" key="2">
    <source>
        <dbReference type="Proteomes" id="UP000291084"/>
    </source>
</evidence>
<protein>
    <submittedName>
        <fullName evidence="1">Uncharacterized protein</fullName>
    </submittedName>
</protein>
<dbReference type="AlphaFoldDB" id="A0A0S3RVR1"/>
<dbReference type="Proteomes" id="UP000291084">
    <property type="component" value="Chromosome 4"/>
</dbReference>
<evidence type="ECO:0000313" key="1">
    <source>
        <dbReference type="EMBL" id="BAT84672.1"/>
    </source>
</evidence>
<proteinExistence type="predicted"/>
<gene>
    <name evidence="1" type="primary">Vigan.04G210300</name>
    <name evidence="1" type="ORF">VIGAN_04210300</name>
</gene>
<sequence length="125" mass="14057">CSSVKHTLPQRSSEPSLPPPTILHANATTCGPLAPPLMAKLSRSPKFEKRPIIPCNNEVQSQKLYSICSRVLAFFLVNPARIRAVKHFQAKLAPSIGKYISAFLLWQWTWKSRSSLKKFTVIINE</sequence>
<name>A0A0S3RVR1_PHAAN</name>
<reference evidence="1 2" key="1">
    <citation type="journal article" date="2015" name="Sci. Rep.">
        <title>The power of single molecule real-time sequencing technology in the de novo assembly of a eukaryotic genome.</title>
        <authorList>
            <person name="Sakai H."/>
            <person name="Naito K."/>
            <person name="Ogiso-Tanaka E."/>
            <person name="Takahashi Y."/>
            <person name="Iseki K."/>
            <person name="Muto C."/>
            <person name="Satou K."/>
            <person name="Teruya K."/>
            <person name="Shiroma A."/>
            <person name="Shimoji M."/>
            <person name="Hirano T."/>
            <person name="Itoh T."/>
            <person name="Kaga A."/>
            <person name="Tomooka N."/>
        </authorList>
    </citation>
    <scope>NUCLEOTIDE SEQUENCE [LARGE SCALE GENOMIC DNA]</scope>
    <source>
        <strain evidence="2">cv. Shumari</strain>
    </source>
</reference>
<accession>A0A0S3RVR1</accession>
<keyword evidence="2" id="KW-1185">Reference proteome</keyword>